<name>A0A6C0C999_9ZZZZ</name>
<proteinExistence type="predicted"/>
<dbReference type="EMBL" id="MN739369">
    <property type="protein sequence ID" value="QHT01316.1"/>
    <property type="molecule type" value="Genomic_DNA"/>
</dbReference>
<accession>A0A6C0C999</accession>
<dbReference type="AlphaFoldDB" id="A0A6C0C999"/>
<organism evidence="1">
    <name type="scientific">viral metagenome</name>
    <dbReference type="NCBI Taxonomy" id="1070528"/>
    <lineage>
        <taxon>unclassified sequences</taxon>
        <taxon>metagenomes</taxon>
        <taxon>organismal metagenomes</taxon>
    </lineage>
</organism>
<sequence>MSKFYENSKLALNNLLNNRGDDVIGRCKLDVNGDDIIGRRRLDINSQELFLTKKSK</sequence>
<evidence type="ECO:0000313" key="1">
    <source>
        <dbReference type="EMBL" id="QHT01316.1"/>
    </source>
</evidence>
<protein>
    <submittedName>
        <fullName evidence="1">Uncharacterized protein</fullName>
    </submittedName>
</protein>
<reference evidence="1" key="1">
    <citation type="journal article" date="2020" name="Nature">
        <title>Giant virus diversity and host interactions through global metagenomics.</title>
        <authorList>
            <person name="Schulz F."/>
            <person name="Roux S."/>
            <person name="Paez-Espino D."/>
            <person name="Jungbluth S."/>
            <person name="Walsh D.A."/>
            <person name="Denef V.J."/>
            <person name="McMahon K.D."/>
            <person name="Konstantinidis K.T."/>
            <person name="Eloe-Fadrosh E.A."/>
            <person name="Kyrpides N.C."/>
            <person name="Woyke T."/>
        </authorList>
    </citation>
    <scope>NUCLEOTIDE SEQUENCE</scope>
    <source>
        <strain evidence="1">GVMAG-M-3300020192-26</strain>
    </source>
</reference>